<sequence length="305" mass="32844">MLRLGMMAPFTDGLITSGGFLRDLAGTLEECVVESLWTVEHVAVAERYEPLYPYSDDGRIPGSSGAVPMPDPLETIAFLAGSSSSLRFGTAMIVAPLHSPVVLAKRAATIDRHSGGRLMLGLGIGWQKEEYAAVGVPYKDRGQRLEECVGAMRALWRSGPASYQGRHVSFEGLHSLPRPAGGAVPVVLGGNSDPAVRRAGRIGDGWFPYTITPEDFARQADLLREAARGEGRPEDAVEITVWPGSCDRERAADPSWVRGFVDAGATRLVIAPHVRGSDGISGPRGLDALREQIDRYRAEVLEKLS</sequence>
<keyword evidence="1" id="KW-0285">Flavoprotein</keyword>
<gene>
    <name evidence="6" type="ORF">OHU69_04210</name>
</gene>
<reference evidence="6" key="1">
    <citation type="submission" date="2022-10" db="EMBL/GenBank/DDBJ databases">
        <title>The complete genomes of actinobacterial strains from the NBC collection.</title>
        <authorList>
            <person name="Joergensen T.S."/>
            <person name="Alvarez Arevalo M."/>
            <person name="Sterndorff E.B."/>
            <person name="Faurdal D."/>
            <person name="Vuksanovic O."/>
            <person name="Mourched A.-S."/>
            <person name="Charusanti P."/>
            <person name="Shaw S."/>
            <person name="Blin K."/>
            <person name="Weber T."/>
        </authorList>
    </citation>
    <scope>NUCLEOTIDE SEQUENCE</scope>
    <source>
        <strain evidence="6">NBC_00119</strain>
    </source>
</reference>
<accession>A0AAU1TXJ3</accession>
<dbReference type="InterPro" id="IPR019921">
    <property type="entry name" value="Lucif-like_OxRdtase_Rv2161c"/>
</dbReference>
<keyword evidence="2" id="KW-0288">FMN</keyword>
<dbReference type="InterPro" id="IPR011251">
    <property type="entry name" value="Luciferase-like_dom"/>
</dbReference>
<dbReference type="AlphaFoldDB" id="A0AAU1TXJ3"/>
<evidence type="ECO:0000259" key="5">
    <source>
        <dbReference type="Pfam" id="PF00296"/>
    </source>
</evidence>
<dbReference type="EMBL" id="CP108195">
    <property type="protein sequence ID" value="WTS10344.1"/>
    <property type="molecule type" value="Genomic_DNA"/>
</dbReference>
<keyword evidence="4" id="KW-0503">Monooxygenase</keyword>
<dbReference type="GO" id="GO:0008726">
    <property type="term" value="F:alkanesulfonate monooxygenase activity"/>
    <property type="evidence" value="ECO:0007669"/>
    <property type="project" value="TreeGrafter"/>
</dbReference>
<dbReference type="InterPro" id="IPR036661">
    <property type="entry name" value="Luciferase-like_sf"/>
</dbReference>
<evidence type="ECO:0000256" key="4">
    <source>
        <dbReference type="ARBA" id="ARBA00023033"/>
    </source>
</evidence>
<dbReference type="NCBIfam" id="TIGR03619">
    <property type="entry name" value="F420_Rv2161c"/>
    <property type="match status" value="1"/>
</dbReference>
<dbReference type="InterPro" id="IPR050172">
    <property type="entry name" value="SsuD_RutA_monooxygenase"/>
</dbReference>
<dbReference type="Gene3D" id="3.20.20.30">
    <property type="entry name" value="Luciferase-like domain"/>
    <property type="match status" value="1"/>
</dbReference>
<evidence type="ECO:0000256" key="2">
    <source>
        <dbReference type="ARBA" id="ARBA00022643"/>
    </source>
</evidence>
<name>A0AAU1TXJ3_9ACTN</name>
<organism evidence="6">
    <name type="scientific">Streptomyces sp. NBC_00119</name>
    <dbReference type="NCBI Taxonomy" id="2975659"/>
    <lineage>
        <taxon>Bacteria</taxon>
        <taxon>Bacillati</taxon>
        <taxon>Actinomycetota</taxon>
        <taxon>Actinomycetes</taxon>
        <taxon>Kitasatosporales</taxon>
        <taxon>Streptomycetaceae</taxon>
        <taxon>Streptomyces</taxon>
    </lineage>
</organism>
<dbReference type="GO" id="GO:0046306">
    <property type="term" value="P:alkanesulfonate catabolic process"/>
    <property type="evidence" value="ECO:0007669"/>
    <property type="project" value="TreeGrafter"/>
</dbReference>
<evidence type="ECO:0000313" key="6">
    <source>
        <dbReference type="EMBL" id="WTS10344.1"/>
    </source>
</evidence>
<evidence type="ECO:0000256" key="3">
    <source>
        <dbReference type="ARBA" id="ARBA00023002"/>
    </source>
</evidence>
<dbReference type="SUPFAM" id="SSF51679">
    <property type="entry name" value="Bacterial luciferase-like"/>
    <property type="match status" value="1"/>
</dbReference>
<proteinExistence type="predicted"/>
<dbReference type="PANTHER" id="PTHR42847:SF4">
    <property type="entry name" value="ALKANESULFONATE MONOOXYGENASE-RELATED"/>
    <property type="match status" value="1"/>
</dbReference>
<keyword evidence="3" id="KW-0560">Oxidoreductase</keyword>
<feature type="domain" description="Luciferase-like" evidence="5">
    <location>
        <begin position="22"/>
        <end position="241"/>
    </location>
</feature>
<dbReference type="Pfam" id="PF00296">
    <property type="entry name" value="Bac_luciferase"/>
    <property type="match status" value="1"/>
</dbReference>
<dbReference type="PANTHER" id="PTHR42847">
    <property type="entry name" value="ALKANESULFONATE MONOOXYGENASE"/>
    <property type="match status" value="1"/>
</dbReference>
<evidence type="ECO:0000256" key="1">
    <source>
        <dbReference type="ARBA" id="ARBA00022630"/>
    </source>
</evidence>
<protein>
    <submittedName>
        <fullName evidence="6">LLM class F420-dependent oxidoreductase</fullName>
    </submittedName>
</protein>